<accession>A0A8J6T3A4</accession>
<dbReference type="Gene3D" id="3.40.960.10">
    <property type="entry name" value="VSR Endonuclease"/>
    <property type="match status" value="1"/>
</dbReference>
<reference evidence="1 2" key="1">
    <citation type="submission" date="2020-08" db="EMBL/GenBank/DDBJ databases">
        <title>Bridging the membrane lipid divide: bacteria of the FCB group superphylum have the potential to synthesize archaeal ether lipids.</title>
        <authorList>
            <person name="Villanueva L."/>
            <person name="Von Meijenfeldt F.A.B."/>
            <person name="Westbye A.B."/>
            <person name="Yadav S."/>
            <person name="Hopmans E.C."/>
            <person name="Dutilh B.E."/>
            <person name="Sinninghe Damste J.S."/>
        </authorList>
    </citation>
    <scope>NUCLEOTIDE SEQUENCE [LARGE SCALE GENOMIC DNA]</scope>
    <source>
        <strain evidence="1">NIOZ-UU27</strain>
    </source>
</reference>
<dbReference type="Proteomes" id="UP000650524">
    <property type="component" value="Unassembled WGS sequence"/>
</dbReference>
<dbReference type="AlphaFoldDB" id="A0A8J6T3A4"/>
<proteinExistence type="predicted"/>
<name>A0A8J6T3A4_9DELT</name>
<comment type="caution">
    <text evidence="1">The sequence shown here is derived from an EMBL/GenBank/DDBJ whole genome shotgun (WGS) entry which is preliminary data.</text>
</comment>
<evidence type="ECO:0000313" key="2">
    <source>
        <dbReference type="Proteomes" id="UP000650524"/>
    </source>
</evidence>
<evidence type="ECO:0000313" key="1">
    <source>
        <dbReference type="EMBL" id="MBC8177635.1"/>
    </source>
</evidence>
<dbReference type="EMBL" id="JACNJD010000222">
    <property type="protein sequence ID" value="MBC8177635.1"/>
    <property type="molecule type" value="Genomic_DNA"/>
</dbReference>
<dbReference type="Pfam" id="PF05265">
    <property type="entry name" value="DUF723"/>
    <property type="match status" value="1"/>
</dbReference>
<gene>
    <name evidence="1" type="ORF">H8E19_09540</name>
</gene>
<protein>
    <submittedName>
        <fullName evidence="1">DUF723 domain-containing protein</fullName>
    </submittedName>
</protein>
<organism evidence="1 2">
    <name type="scientific">Candidatus Desulfacyla euxinica</name>
    <dbReference type="NCBI Taxonomy" id="2841693"/>
    <lineage>
        <taxon>Bacteria</taxon>
        <taxon>Deltaproteobacteria</taxon>
        <taxon>Candidatus Desulfacyla</taxon>
    </lineage>
</organism>
<dbReference type="InterPro" id="IPR007929">
    <property type="entry name" value="DUF723"/>
</dbReference>
<sequence>MTKKLTTEEFILRARKLHGNRYDYSCVNYINTLTKVQLRCGIHGVFWQRPNDHLRTKGCPQCGGSIKPSRKQFIERAMQIYGDKYDYTEVDYVNARTNVSIICRKHGIFTKTPDQHLNRRQGCPECKKEEIAAKTLKSREASFIGRSEAIHKGKYDYSKVQYLNNSTNVAIICPEHGQFWQMPANHVKGAGCPTCDLERKRKTSEDFIRDAIRIHGNKYDYSKVNYVRNIDEVEIICPKHGSFFQKPVIHINSASNCPFCSPNAVKTKEEFINASKKVHGDKYDYSVVKYKTARLKVIIICPTHGPFAQVPFSHIIGNGCGACAGNVKLTTNEFIEKATEKHGKLYDYSLVEYENIDTNVNIICPKHGSFEQTPYSHLNSKIGCPKCVGNAQLDTADFIERAIGVHGEKYDYSKVKYKNVDSKVTIICSKHGNFRQTPYKHLIGQGCPSCQESHGEAAIERILIDLNIDYEREFKIPECKNIFPLPFDFGILRDSKILGLVEFDGIQHFVPSFGKKSFSITKKTDAIKNDYCKSNNIPLLRIPYWKQENIKKLLATFLKQI</sequence>